<dbReference type="AlphaFoldDB" id="A0A9W9BR08"/>
<reference evidence="2" key="1">
    <citation type="submission" date="2022-10" db="EMBL/GenBank/DDBJ databases">
        <title>Tapping the CABI collections for fungal endophytes: first genome assemblies for Collariella, Neodidymelliopsis, Ascochyta clinopodiicola, Didymella pomorum, Didymosphaeria variabile, Neocosmospora piperis and Neocucurbitaria cava.</title>
        <authorList>
            <person name="Hill R."/>
        </authorList>
    </citation>
    <scope>NUCLEOTIDE SEQUENCE</scope>
    <source>
        <strain evidence="2">IMI 366586</strain>
    </source>
</reference>
<evidence type="ECO:0008006" key="4">
    <source>
        <dbReference type="Google" id="ProtNLM"/>
    </source>
</evidence>
<accession>A0A9W9BR08</accession>
<organism evidence="2 3">
    <name type="scientific">Fusarium piperis</name>
    <dbReference type="NCBI Taxonomy" id="1435070"/>
    <lineage>
        <taxon>Eukaryota</taxon>
        <taxon>Fungi</taxon>
        <taxon>Dikarya</taxon>
        <taxon>Ascomycota</taxon>
        <taxon>Pezizomycotina</taxon>
        <taxon>Sordariomycetes</taxon>
        <taxon>Hypocreomycetidae</taxon>
        <taxon>Hypocreales</taxon>
        <taxon>Nectriaceae</taxon>
        <taxon>Fusarium</taxon>
        <taxon>Fusarium solani species complex</taxon>
    </lineage>
</organism>
<feature type="region of interest" description="Disordered" evidence="1">
    <location>
        <begin position="177"/>
        <end position="209"/>
    </location>
</feature>
<dbReference type="OrthoDB" id="3200163at2759"/>
<evidence type="ECO:0000313" key="2">
    <source>
        <dbReference type="EMBL" id="KAJ4324475.1"/>
    </source>
</evidence>
<name>A0A9W9BR08_9HYPO</name>
<evidence type="ECO:0000256" key="1">
    <source>
        <dbReference type="SAM" id="MobiDB-lite"/>
    </source>
</evidence>
<feature type="compositionally biased region" description="Basic and acidic residues" evidence="1">
    <location>
        <begin position="178"/>
        <end position="188"/>
    </location>
</feature>
<dbReference type="Proteomes" id="UP001140502">
    <property type="component" value="Unassembled WGS sequence"/>
</dbReference>
<protein>
    <recommendedName>
        <fullName evidence="4">NACHT-NTPase and P-loop NTPases N-terminal domain-containing protein</fullName>
    </recommendedName>
</protein>
<keyword evidence="3" id="KW-1185">Reference proteome</keyword>
<dbReference type="EMBL" id="JAPEUR010000059">
    <property type="protein sequence ID" value="KAJ4324475.1"/>
    <property type="molecule type" value="Genomic_DNA"/>
</dbReference>
<comment type="caution">
    <text evidence="2">The sequence shown here is derived from an EMBL/GenBank/DDBJ whole genome shotgun (WGS) entry which is preliminary data.</text>
</comment>
<evidence type="ECO:0000313" key="3">
    <source>
        <dbReference type="Proteomes" id="UP001140502"/>
    </source>
</evidence>
<sequence>METAASIVAFVQVTAEITKCIIKTKKLWDQAQELPEDIQALIMRLQCHQPIFDAMQQQLQHDDSLCSVQNDSLVRTNLDCCQMSLKTLQSTADDLMSRLDAKKGLKRKLAAVKLALGKDGLDRLKNRLSESIELLKLSIMAWDMAVAKRTRELVFSRVTTEVRTRVQMPQPTEQLAIEAKDEGKKKQDQVVAKKNQSMTSRTNESKLGRTYSPSKLGRFALAYATTTGAWQAYIQWPSWLSQSVFEVQSSPTLCGWTYSYRIYNIISSTSEIIEKIRVGDKARVLELFNSRQASPFDKDQNGQSLLFHAADSKNFELCQLFLSLGLKDVLLERVGESRQGALTPPVFKPNRDHPGADWMKIIDLFHSYMDEPESSMLLRLFDYQRECDYDDEYVNIFRQRFLPKFYTGPLRYRLEAFRLASFHSQAPETLLGLLAENRQVTSFDVSHSSHEKVSIVHSAALALGIRFADEVLPYKRGWAMWTVACYNEGWSLLVKQVAAVAALEDLYSVETVHPWDVYSVPIWRGTPLVSVIGGALCYMSPDISFSHWDKVFQECIRQWVLDLHESGVDLEIYGQREATIMKEQMRGALDADAIESSRNSIRDSLPKAATNLAFKRGQRADRSKWNQNHWVPIRLLELETGPTPDDWRIIWAPEFEWMACQFWEVIEKGDIVMPGSWVDDA</sequence>
<proteinExistence type="predicted"/>
<gene>
    <name evidence="2" type="ORF">N0V84_003899</name>
</gene>